<evidence type="ECO:0000256" key="4">
    <source>
        <dbReference type="ARBA" id="ARBA00022692"/>
    </source>
</evidence>
<evidence type="ECO:0000256" key="5">
    <source>
        <dbReference type="ARBA" id="ARBA00022729"/>
    </source>
</evidence>
<keyword evidence="4" id="KW-0812">Transmembrane</keyword>
<dbReference type="GO" id="GO:0009279">
    <property type="term" value="C:cell outer membrane"/>
    <property type="evidence" value="ECO:0007669"/>
    <property type="project" value="UniProtKB-SubCell"/>
</dbReference>
<keyword evidence="9" id="KW-1185">Reference proteome</keyword>
<proteinExistence type="inferred from homology"/>
<sequence length="378" mass="42386">MQKAKRLVVFSTLFTFATLSYANVIQYFFGFNYRNPTDANTVKHSEVLFGAPIINTYAKFTGIAKGGIGSASSSETDALPFFYGAVRLNDKVAVGLNISNPYYTNFQYPQNSIIRYDVTKFITRDVDINPHITYKLSDKLAVGGGFVANYVYQEDLDFVVSNFGNVTTQSKSWNYGWDLGFSYKFDDKNSFKLAYFSGLVTNYLGISTAQVGIINDNFRFSRFYLPGTTKAEYTRLLNDKWTLGLKLFYIQWGILKSVYLQNVASGGTIPIPVHYHNTWAFQAGANYQVNSKWGLLGSVIYDEGAPKLKGRTVAFPVDDAVALIVGTTYKFTDAAALQVAYSYAFNNTRLDRPLNTSDAVGRMRFHANVLEISLNYKI</sequence>
<keyword evidence="3" id="KW-1134">Transmembrane beta strand</keyword>
<comment type="similarity">
    <text evidence="2">Belongs to the OmpP1/FadL family.</text>
</comment>
<keyword evidence="5" id="KW-0732">Signal</keyword>
<reference evidence="8 9" key="1">
    <citation type="submission" date="2015-11" db="EMBL/GenBank/DDBJ databases">
        <title>Genomic analysis of 38 Legionella species identifies large and diverse effector repertoires.</title>
        <authorList>
            <person name="Burstein D."/>
            <person name="Amaro F."/>
            <person name="Zusman T."/>
            <person name="Lifshitz Z."/>
            <person name="Cohen O."/>
            <person name="Gilbert J.A."/>
            <person name="Pupko T."/>
            <person name="Shuman H.A."/>
            <person name="Segal G."/>
        </authorList>
    </citation>
    <scope>NUCLEOTIDE SEQUENCE [LARGE SCALE GENOMIC DNA]</scope>
    <source>
        <strain evidence="8 9">ATCC 700990</strain>
    </source>
</reference>
<keyword evidence="7" id="KW-0998">Cell outer membrane</keyword>
<protein>
    <submittedName>
        <fullName evidence="8">Outer membrane protein</fullName>
    </submittedName>
</protein>
<evidence type="ECO:0000256" key="2">
    <source>
        <dbReference type="ARBA" id="ARBA00008163"/>
    </source>
</evidence>
<dbReference type="PATRIC" id="fig|1212489.4.peg.1390"/>
<organism evidence="8 9">
    <name type="scientific">Legionella drozanskii LLAP-1</name>
    <dbReference type="NCBI Taxonomy" id="1212489"/>
    <lineage>
        <taxon>Bacteria</taxon>
        <taxon>Pseudomonadati</taxon>
        <taxon>Pseudomonadota</taxon>
        <taxon>Gammaproteobacteria</taxon>
        <taxon>Legionellales</taxon>
        <taxon>Legionellaceae</taxon>
        <taxon>Legionella</taxon>
    </lineage>
</organism>
<comment type="subcellular location">
    <subcellularLocation>
        <location evidence="1">Cell outer membrane</location>
        <topology evidence="1">Multi-pass membrane protein</topology>
    </subcellularLocation>
</comment>
<evidence type="ECO:0000256" key="3">
    <source>
        <dbReference type="ARBA" id="ARBA00022452"/>
    </source>
</evidence>
<keyword evidence="6" id="KW-0472">Membrane</keyword>
<dbReference type="Proteomes" id="UP000054736">
    <property type="component" value="Unassembled WGS sequence"/>
</dbReference>
<dbReference type="AlphaFoldDB" id="A0A0W0SWM7"/>
<dbReference type="RefSeq" id="WP_058495617.1">
    <property type="nucleotide sequence ID" value="NZ_CAAAIU010000002.1"/>
</dbReference>
<dbReference type="PANTHER" id="PTHR35093">
    <property type="entry name" value="OUTER MEMBRANE PROTEIN NMB0088-RELATED"/>
    <property type="match status" value="1"/>
</dbReference>
<dbReference type="GO" id="GO:0015483">
    <property type="term" value="F:long-chain fatty acid transporting porin activity"/>
    <property type="evidence" value="ECO:0007669"/>
    <property type="project" value="TreeGrafter"/>
</dbReference>
<accession>A0A0W0SWM7</accession>
<evidence type="ECO:0000313" key="9">
    <source>
        <dbReference type="Proteomes" id="UP000054736"/>
    </source>
</evidence>
<name>A0A0W0SWM7_9GAMM</name>
<evidence type="ECO:0000256" key="6">
    <source>
        <dbReference type="ARBA" id="ARBA00023136"/>
    </source>
</evidence>
<gene>
    <name evidence="8" type="ORF">Ldro_1319</name>
</gene>
<evidence type="ECO:0000313" key="8">
    <source>
        <dbReference type="EMBL" id="KTC87700.1"/>
    </source>
</evidence>
<evidence type="ECO:0000256" key="7">
    <source>
        <dbReference type="ARBA" id="ARBA00023237"/>
    </source>
</evidence>
<dbReference type="Pfam" id="PF03349">
    <property type="entry name" value="Toluene_X"/>
    <property type="match status" value="1"/>
</dbReference>
<comment type="caution">
    <text evidence="8">The sequence shown here is derived from an EMBL/GenBank/DDBJ whole genome shotgun (WGS) entry which is preliminary data.</text>
</comment>
<dbReference type="Gene3D" id="2.40.160.60">
    <property type="entry name" value="Outer membrane protein transport protein (OMPP1/FadL/TodX)"/>
    <property type="match status" value="1"/>
</dbReference>
<dbReference type="PANTHER" id="PTHR35093:SF8">
    <property type="entry name" value="OUTER MEMBRANE PROTEIN NMB0088-RELATED"/>
    <property type="match status" value="1"/>
</dbReference>
<dbReference type="InterPro" id="IPR005017">
    <property type="entry name" value="OMPP1/FadL/TodX"/>
</dbReference>
<dbReference type="STRING" id="1212489.Ldro_1319"/>
<evidence type="ECO:0000256" key="1">
    <source>
        <dbReference type="ARBA" id="ARBA00004571"/>
    </source>
</evidence>
<dbReference type="EMBL" id="LNXY01000020">
    <property type="protein sequence ID" value="KTC87700.1"/>
    <property type="molecule type" value="Genomic_DNA"/>
</dbReference>
<dbReference type="SUPFAM" id="SSF56935">
    <property type="entry name" value="Porins"/>
    <property type="match status" value="1"/>
</dbReference>